<dbReference type="OrthoDB" id="257992at2759"/>
<evidence type="ECO:0000313" key="1">
    <source>
        <dbReference type="EMBL" id="VEN53451.1"/>
    </source>
</evidence>
<name>A0A653D0I1_CALMS</name>
<proteinExistence type="predicted"/>
<organism evidence="1 2">
    <name type="scientific">Callosobruchus maculatus</name>
    <name type="common">Southern cowpea weevil</name>
    <name type="synonym">Pulse bruchid</name>
    <dbReference type="NCBI Taxonomy" id="64391"/>
    <lineage>
        <taxon>Eukaryota</taxon>
        <taxon>Metazoa</taxon>
        <taxon>Ecdysozoa</taxon>
        <taxon>Arthropoda</taxon>
        <taxon>Hexapoda</taxon>
        <taxon>Insecta</taxon>
        <taxon>Pterygota</taxon>
        <taxon>Neoptera</taxon>
        <taxon>Endopterygota</taxon>
        <taxon>Coleoptera</taxon>
        <taxon>Polyphaga</taxon>
        <taxon>Cucujiformia</taxon>
        <taxon>Chrysomeloidea</taxon>
        <taxon>Chrysomelidae</taxon>
        <taxon>Bruchinae</taxon>
        <taxon>Bruchini</taxon>
        <taxon>Callosobruchus</taxon>
    </lineage>
</organism>
<reference evidence="1 2" key="1">
    <citation type="submission" date="2019-01" db="EMBL/GenBank/DDBJ databases">
        <authorList>
            <person name="Sayadi A."/>
        </authorList>
    </citation>
    <scope>NUCLEOTIDE SEQUENCE [LARGE SCALE GENOMIC DNA]</scope>
</reference>
<sequence>MGCEGLCAERGAVRADLQAGEQTARQVRRVRGLRRRVQIRPAGQQLYLPWRLHLGHPSSAHLQGTRRPAVPRRMASTIRKVLRKRNLPHSFRRQQIFR</sequence>
<dbReference type="Proteomes" id="UP000410492">
    <property type="component" value="Unassembled WGS sequence"/>
</dbReference>
<dbReference type="EMBL" id="CAACVG010009516">
    <property type="protein sequence ID" value="VEN53451.1"/>
    <property type="molecule type" value="Genomic_DNA"/>
</dbReference>
<dbReference type="AlphaFoldDB" id="A0A653D0I1"/>
<accession>A0A653D0I1</accession>
<keyword evidence="2" id="KW-1185">Reference proteome</keyword>
<protein>
    <submittedName>
        <fullName evidence="1">Uncharacterized protein</fullName>
    </submittedName>
</protein>
<gene>
    <name evidence="1" type="ORF">CALMAC_LOCUS13246</name>
</gene>
<evidence type="ECO:0000313" key="2">
    <source>
        <dbReference type="Proteomes" id="UP000410492"/>
    </source>
</evidence>